<dbReference type="Proteomes" id="UP000297245">
    <property type="component" value="Unassembled WGS sequence"/>
</dbReference>
<dbReference type="EMBL" id="ML179706">
    <property type="protein sequence ID" value="THU82813.1"/>
    <property type="molecule type" value="Genomic_DNA"/>
</dbReference>
<evidence type="ECO:0000313" key="2">
    <source>
        <dbReference type="Proteomes" id="UP000297245"/>
    </source>
</evidence>
<organism evidence="1 2">
    <name type="scientific">Dendrothele bispora (strain CBS 962.96)</name>
    <dbReference type="NCBI Taxonomy" id="1314807"/>
    <lineage>
        <taxon>Eukaryota</taxon>
        <taxon>Fungi</taxon>
        <taxon>Dikarya</taxon>
        <taxon>Basidiomycota</taxon>
        <taxon>Agaricomycotina</taxon>
        <taxon>Agaricomycetes</taxon>
        <taxon>Agaricomycetidae</taxon>
        <taxon>Agaricales</taxon>
        <taxon>Agaricales incertae sedis</taxon>
        <taxon>Dendrothele</taxon>
    </lineage>
</organism>
<sequence>MTQCSKCGAPNFQPRVSINVDEIQQQLRSPRFADKASVDALLRDAEKDFDDYDAEIARLETAISVVKHKRRRLEGHVTKYRSLLSPIRRLPPEILSFVFLLYCQESRNRFDLCDGDISLPAVDLSQVCTSWRQVASNTSSIWSHLYFILGWDDYHVDNAFSRRFIGLIHPLINLCFERSSQVSLNLSLRLRSFMGNHDLESILKTITSTSHRWHSLYVWGESDSETKVFWSQITELSRLECFKTDLETLAWLLGISQDLHRAHRLRWLYFEDDSPELSITRITAVPLAQITTLSLSTIGSSKVFEILRRCINLSALVMSDIRWTHSVGSDFVTLGCLNNLTYNYDDITSLSEFLSRVTAPALKQLTFVELYDSTQSKSVRWPLGVIAEFMTRSSCSLSSFSIDCTPTTDSECLSLLRLFPDLRELKIKEKASSDTSLPYIITDKLLNGLHTTRLTSSLFEDESTTSCIPRLQHLSLRVNHHRTVPLAFTPETLNDMVRSRWIPDTAYSSEVGIASLRSIKLIGDTRAAEETPAYNSLRELGKSGLQVEIL</sequence>
<reference evidence="1 2" key="1">
    <citation type="journal article" date="2019" name="Nat. Ecol. Evol.">
        <title>Megaphylogeny resolves global patterns of mushroom evolution.</title>
        <authorList>
            <person name="Varga T."/>
            <person name="Krizsan K."/>
            <person name="Foldi C."/>
            <person name="Dima B."/>
            <person name="Sanchez-Garcia M."/>
            <person name="Sanchez-Ramirez S."/>
            <person name="Szollosi G.J."/>
            <person name="Szarkandi J.G."/>
            <person name="Papp V."/>
            <person name="Albert L."/>
            <person name="Andreopoulos W."/>
            <person name="Angelini C."/>
            <person name="Antonin V."/>
            <person name="Barry K.W."/>
            <person name="Bougher N.L."/>
            <person name="Buchanan P."/>
            <person name="Buyck B."/>
            <person name="Bense V."/>
            <person name="Catcheside P."/>
            <person name="Chovatia M."/>
            <person name="Cooper J."/>
            <person name="Damon W."/>
            <person name="Desjardin D."/>
            <person name="Finy P."/>
            <person name="Geml J."/>
            <person name="Haridas S."/>
            <person name="Hughes K."/>
            <person name="Justo A."/>
            <person name="Karasinski D."/>
            <person name="Kautmanova I."/>
            <person name="Kiss B."/>
            <person name="Kocsube S."/>
            <person name="Kotiranta H."/>
            <person name="LaButti K.M."/>
            <person name="Lechner B.E."/>
            <person name="Liimatainen K."/>
            <person name="Lipzen A."/>
            <person name="Lukacs Z."/>
            <person name="Mihaltcheva S."/>
            <person name="Morgado L.N."/>
            <person name="Niskanen T."/>
            <person name="Noordeloos M.E."/>
            <person name="Ohm R.A."/>
            <person name="Ortiz-Santana B."/>
            <person name="Ovrebo C."/>
            <person name="Racz N."/>
            <person name="Riley R."/>
            <person name="Savchenko A."/>
            <person name="Shiryaev A."/>
            <person name="Soop K."/>
            <person name="Spirin V."/>
            <person name="Szebenyi C."/>
            <person name="Tomsovsky M."/>
            <person name="Tulloss R.E."/>
            <person name="Uehling J."/>
            <person name="Grigoriev I.V."/>
            <person name="Vagvolgyi C."/>
            <person name="Papp T."/>
            <person name="Martin F.M."/>
            <person name="Miettinen O."/>
            <person name="Hibbett D.S."/>
            <person name="Nagy L.G."/>
        </authorList>
    </citation>
    <scope>NUCLEOTIDE SEQUENCE [LARGE SCALE GENOMIC DNA]</scope>
    <source>
        <strain evidence="1 2">CBS 962.96</strain>
    </source>
</reference>
<evidence type="ECO:0000313" key="1">
    <source>
        <dbReference type="EMBL" id="THU82813.1"/>
    </source>
</evidence>
<dbReference type="AlphaFoldDB" id="A0A4S8L3B8"/>
<keyword evidence="2" id="KW-1185">Reference proteome</keyword>
<dbReference type="SUPFAM" id="SSF52058">
    <property type="entry name" value="L domain-like"/>
    <property type="match status" value="1"/>
</dbReference>
<name>A0A4S8L3B8_DENBC</name>
<accession>A0A4S8L3B8</accession>
<proteinExistence type="predicted"/>
<protein>
    <submittedName>
        <fullName evidence="1">Uncharacterized protein</fullName>
    </submittedName>
</protein>
<dbReference type="OrthoDB" id="3365698at2759"/>
<gene>
    <name evidence="1" type="ORF">K435DRAFT_971826</name>
</gene>